<name>A0A495MKU1_9FLAO</name>
<evidence type="ECO:0000313" key="1">
    <source>
        <dbReference type="EMBL" id="RKS25990.1"/>
    </source>
</evidence>
<reference evidence="1 2" key="1">
    <citation type="submission" date="2018-10" db="EMBL/GenBank/DDBJ databases">
        <title>Genomic Encyclopedia of Archaeal and Bacterial Type Strains, Phase II (KMG-II): from individual species to whole genera.</title>
        <authorList>
            <person name="Goeker M."/>
        </authorList>
    </citation>
    <scope>NUCLEOTIDE SEQUENCE [LARGE SCALE GENOMIC DNA]</scope>
    <source>
        <strain evidence="1 2">DSM 29537</strain>
    </source>
</reference>
<sequence>MRNITDTIEGIKELDICLYLEEHLQFYEFSMMEITTENGSVLKSEVNKTIHSTVLKKDFETYLIQLEVFDIEYKNRTVSLAEKDFLARIAEVNDDIILETDRHLNINKLVNQHQIQKRLEEKIERLAKSNVGPKVEEMFQYLRDFYSNDMRILLDIKNYRQHGLFLNPFYDSYTPLSIKKRSVRYLNFVENAVVNIGEEARVKKIKLKERELEVVVKGKMIAPFYNDMIFKSIKNKGILFDSAKDRPNLDKYDGSFIFDMNTGTVKKASISIEFSFGENYKKTISYQLNELNDADNN</sequence>
<evidence type="ECO:0000313" key="2">
    <source>
        <dbReference type="Proteomes" id="UP000277579"/>
    </source>
</evidence>
<dbReference type="Proteomes" id="UP000277579">
    <property type="component" value="Unassembled WGS sequence"/>
</dbReference>
<comment type="caution">
    <text evidence="1">The sequence shown here is derived from an EMBL/GenBank/DDBJ whole genome shotgun (WGS) entry which is preliminary data.</text>
</comment>
<organism evidence="1 2">
    <name type="scientific">Flavobacterium endophyticum</name>
    <dbReference type="NCBI Taxonomy" id="1540163"/>
    <lineage>
        <taxon>Bacteria</taxon>
        <taxon>Pseudomonadati</taxon>
        <taxon>Bacteroidota</taxon>
        <taxon>Flavobacteriia</taxon>
        <taxon>Flavobacteriales</taxon>
        <taxon>Flavobacteriaceae</taxon>
        <taxon>Flavobacterium</taxon>
    </lineage>
</organism>
<dbReference type="OrthoDB" id="1320664at2"/>
<proteinExistence type="predicted"/>
<dbReference type="AlphaFoldDB" id="A0A495MKU1"/>
<dbReference type="EMBL" id="RBLC01000001">
    <property type="protein sequence ID" value="RKS25990.1"/>
    <property type="molecule type" value="Genomic_DNA"/>
</dbReference>
<dbReference type="RefSeq" id="WP_121375351.1">
    <property type="nucleotide sequence ID" value="NZ_RBLC01000001.1"/>
</dbReference>
<protein>
    <submittedName>
        <fullName evidence="1">Uncharacterized protein</fullName>
    </submittedName>
</protein>
<accession>A0A495MKU1</accession>
<gene>
    <name evidence="1" type="ORF">CLV94_1041</name>
</gene>
<keyword evidence="2" id="KW-1185">Reference proteome</keyword>